<sequence>MYFYVFRGDGTFLLRNVASSCKQLH</sequence>
<reference evidence="1" key="1">
    <citation type="submission" date="2014-11" db="EMBL/GenBank/DDBJ databases">
        <authorList>
            <person name="Amaro Gonzalez C."/>
        </authorList>
    </citation>
    <scope>NUCLEOTIDE SEQUENCE</scope>
</reference>
<name>A0A0E9UZ74_ANGAN</name>
<proteinExistence type="predicted"/>
<dbReference type="EMBL" id="GBXM01037526">
    <property type="protein sequence ID" value="JAH71051.1"/>
    <property type="molecule type" value="Transcribed_RNA"/>
</dbReference>
<organism evidence="1">
    <name type="scientific">Anguilla anguilla</name>
    <name type="common">European freshwater eel</name>
    <name type="synonym">Muraena anguilla</name>
    <dbReference type="NCBI Taxonomy" id="7936"/>
    <lineage>
        <taxon>Eukaryota</taxon>
        <taxon>Metazoa</taxon>
        <taxon>Chordata</taxon>
        <taxon>Craniata</taxon>
        <taxon>Vertebrata</taxon>
        <taxon>Euteleostomi</taxon>
        <taxon>Actinopterygii</taxon>
        <taxon>Neopterygii</taxon>
        <taxon>Teleostei</taxon>
        <taxon>Anguilliformes</taxon>
        <taxon>Anguillidae</taxon>
        <taxon>Anguilla</taxon>
    </lineage>
</organism>
<evidence type="ECO:0000313" key="1">
    <source>
        <dbReference type="EMBL" id="JAH71051.1"/>
    </source>
</evidence>
<accession>A0A0E9UZ74</accession>
<reference evidence="1" key="2">
    <citation type="journal article" date="2015" name="Fish Shellfish Immunol.">
        <title>Early steps in the European eel (Anguilla anguilla)-Vibrio vulnificus interaction in the gills: Role of the RtxA13 toxin.</title>
        <authorList>
            <person name="Callol A."/>
            <person name="Pajuelo D."/>
            <person name="Ebbesson L."/>
            <person name="Teles M."/>
            <person name="MacKenzie S."/>
            <person name="Amaro C."/>
        </authorList>
    </citation>
    <scope>NUCLEOTIDE SEQUENCE</scope>
</reference>
<dbReference type="AlphaFoldDB" id="A0A0E9UZ74"/>
<protein>
    <submittedName>
        <fullName evidence="1">Uncharacterized protein</fullName>
    </submittedName>
</protein>